<proteinExistence type="predicted"/>
<protein>
    <recommendedName>
        <fullName evidence="4">HD domain-containing protein</fullName>
    </recommendedName>
</protein>
<dbReference type="SUPFAM" id="SSF109604">
    <property type="entry name" value="HD-domain/PDEase-like"/>
    <property type="match status" value="1"/>
</dbReference>
<dbReference type="SUPFAM" id="SSF101478">
    <property type="entry name" value="ADP-ribosylglycohydrolase"/>
    <property type="match status" value="1"/>
</dbReference>
<gene>
    <name evidence="2" type="ORF">GCM10009665_47080</name>
</gene>
<organism evidence="2 3">
    <name type="scientific">Kitasatospora nipponensis</name>
    <dbReference type="NCBI Taxonomy" id="258049"/>
    <lineage>
        <taxon>Bacteria</taxon>
        <taxon>Bacillati</taxon>
        <taxon>Actinomycetota</taxon>
        <taxon>Actinomycetes</taxon>
        <taxon>Kitasatosporales</taxon>
        <taxon>Streptomycetaceae</taxon>
        <taxon>Kitasatospora</taxon>
    </lineage>
</organism>
<accession>A0ABN1WHT4</accession>
<dbReference type="Gene3D" id="1.10.3210.10">
    <property type="entry name" value="Hypothetical protein af1432"/>
    <property type="match status" value="1"/>
</dbReference>
<reference evidence="2 3" key="1">
    <citation type="journal article" date="2019" name="Int. J. Syst. Evol. Microbiol.">
        <title>The Global Catalogue of Microorganisms (GCM) 10K type strain sequencing project: providing services to taxonomists for standard genome sequencing and annotation.</title>
        <authorList>
            <consortium name="The Broad Institute Genomics Platform"/>
            <consortium name="The Broad Institute Genome Sequencing Center for Infectious Disease"/>
            <person name="Wu L."/>
            <person name="Ma J."/>
        </authorList>
    </citation>
    <scope>NUCLEOTIDE SEQUENCE [LARGE SCALE GENOMIC DNA]</scope>
    <source>
        <strain evidence="2 3">JCM 13004</strain>
    </source>
</reference>
<dbReference type="PANTHER" id="PTHR16222">
    <property type="entry name" value="ADP-RIBOSYLGLYCOHYDROLASE"/>
    <property type="match status" value="1"/>
</dbReference>
<sequence length="665" mass="71116">MSFLTLTEVEALARRAHADQVDKAGRPYAEHLAAVAQGVVDRHGSEEQIAAAWLHDAIEDGVLTPEWLATAPLSAHTKELILALTKRPGEDPRAYAARITATEGAYAIKDADIAHNTRPERLAVLDPATRTRLTVKYARMRRLLRRPPQEAAPDAAAAAVPERDPDQDPGDAALIGELDPSRAEPWLRLEALVREWRVDEQDVLWAPPAADPDGPRYPVYGPRVRELCGLLSAVGAVTPRYHWMNFPLPQLSWEDTYRPGDAVRAATAVLRGERFGDGAIGSAYLDGTLHAVAAALVAWYRAGAGAGAGVTAGASAGAEAAPADRPAAGRARRPATAALLGLAVGDALGRRTEFMTFQEIRLLSPDWRELPLPKTALVTDDTQMALALARGLRTALERGPLTPLRLERPVREEFVDWSRSPENNRAPGLTCLKGCWLLGEPDRRWQQASQIGSKGCGATMRVAPIGLVPGLTGRQRAGAAQLQSGLTHGHPTALAASDLTAHAVHLLTEGAAPAELPGLLRGYALAQHSRYDDFWLGDLVAHAHDHSAQEFIARGWADCLGVLDRLDAALAASDTEADPCLVTGEGWIAEEALATGLLCFLLLPEDPVAAVRRAACSSGDSDSIASLTGTFAGAYAGASAWPADWVQRIEYRDELLAFGALWDGC</sequence>
<dbReference type="InterPro" id="IPR005502">
    <property type="entry name" value="Ribosyl_crysJ1"/>
</dbReference>
<evidence type="ECO:0008006" key="4">
    <source>
        <dbReference type="Google" id="ProtNLM"/>
    </source>
</evidence>
<evidence type="ECO:0000256" key="1">
    <source>
        <dbReference type="SAM" id="MobiDB-lite"/>
    </source>
</evidence>
<dbReference type="InterPro" id="IPR036705">
    <property type="entry name" value="Ribosyl_crysJ1_sf"/>
</dbReference>
<dbReference type="Proteomes" id="UP001500037">
    <property type="component" value="Unassembled WGS sequence"/>
</dbReference>
<dbReference type="Gene3D" id="1.10.4080.10">
    <property type="entry name" value="ADP-ribosylation/Crystallin J1"/>
    <property type="match status" value="1"/>
</dbReference>
<name>A0ABN1WHT4_9ACTN</name>
<comment type="caution">
    <text evidence="2">The sequence shown here is derived from an EMBL/GenBank/DDBJ whole genome shotgun (WGS) entry which is preliminary data.</text>
</comment>
<evidence type="ECO:0000313" key="3">
    <source>
        <dbReference type="Proteomes" id="UP001500037"/>
    </source>
</evidence>
<dbReference type="Pfam" id="PF03747">
    <property type="entry name" value="ADP_ribosyl_GH"/>
    <property type="match status" value="1"/>
</dbReference>
<dbReference type="InterPro" id="IPR050792">
    <property type="entry name" value="ADP-ribosylglycohydrolase"/>
</dbReference>
<dbReference type="PANTHER" id="PTHR16222:SF12">
    <property type="entry name" value="ADP-RIBOSYLGLYCOHYDROLASE-RELATED"/>
    <property type="match status" value="1"/>
</dbReference>
<dbReference type="Pfam" id="PF20118">
    <property type="entry name" value="DUF6508"/>
    <property type="match status" value="1"/>
</dbReference>
<dbReference type="InterPro" id="IPR045425">
    <property type="entry name" value="DUF6508"/>
</dbReference>
<feature type="region of interest" description="Disordered" evidence="1">
    <location>
        <begin position="146"/>
        <end position="177"/>
    </location>
</feature>
<dbReference type="EMBL" id="BAAALF010000093">
    <property type="protein sequence ID" value="GAA1250971.1"/>
    <property type="molecule type" value="Genomic_DNA"/>
</dbReference>
<keyword evidence="3" id="KW-1185">Reference proteome</keyword>
<dbReference type="Pfam" id="PF13328">
    <property type="entry name" value="HD_4"/>
    <property type="match status" value="1"/>
</dbReference>
<evidence type="ECO:0000313" key="2">
    <source>
        <dbReference type="EMBL" id="GAA1250971.1"/>
    </source>
</evidence>
<feature type="compositionally biased region" description="Low complexity" evidence="1">
    <location>
        <begin position="149"/>
        <end position="160"/>
    </location>
</feature>